<keyword evidence="3" id="KW-0337">GPI-anchor biosynthesis</keyword>
<evidence type="ECO:0000256" key="3">
    <source>
        <dbReference type="ARBA" id="ARBA00022502"/>
    </source>
</evidence>
<feature type="transmembrane region" description="Helical" evidence="8">
    <location>
        <begin position="12"/>
        <end position="29"/>
    </location>
</feature>
<evidence type="ECO:0008006" key="11">
    <source>
        <dbReference type="Google" id="ProtNLM"/>
    </source>
</evidence>
<evidence type="ECO:0000256" key="1">
    <source>
        <dbReference type="ARBA" id="ARBA00004477"/>
    </source>
</evidence>
<feature type="transmembrane region" description="Helical" evidence="8">
    <location>
        <begin position="83"/>
        <end position="106"/>
    </location>
</feature>
<dbReference type="EMBL" id="CAUEEQ010068368">
    <property type="protein sequence ID" value="CAJ0965575.1"/>
    <property type="molecule type" value="Genomic_DNA"/>
</dbReference>
<evidence type="ECO:0000256" key="5">
    <source>
        <dbReference type="ARBA" id="ARBA00022824"/>
    </source>
</evidence>
<evidence type="ECO:0000256" key="8">
    <source>
        <dbReference type="SAM" id="Phobius"/>
    </source>
</evidence>
<evidence type="ECO:0000313" key="9">
    <source>
        <dbReference type="EMBL" id="CAJ0965575.1"/>
    </source>
</evidence>
<dbReference type="Pfam" id="PF06699">
    <property type="entry name" value="PIG-F"/>
    <property type="match status" value="1"/>
</dbReference>
<evidence type="ECO:0000256" key="2">
    <source>
        <dbReference type="ARBA" id="ARBA00004687"/>
    </source>
</evidence>
<comment type="pathway">
    <text evidence="2">Glycolipid biosynthesis; glycosylphosphatidylinositol-anchor biosynthesis.</text>
</comment>
<sequence>MDETEIRRLSVGHVLCGLSVLLSLCVPPLLLDEFSLLGTHLTWICICSVCVITVNVFLLLTLKPNPSTKRSSLTHKINKLYRSCLYFSASCLLFHGIIVLYGAPLIESVGETFLLAVLLSSFTTSRCLCILGPNFHAWIRVFSKDG</sequence>
<evidence type="ECO:0000313" key="10">
    <source>
        <dbReference type="Proteomes" id="UP001176940"/>
    </source>
</evidence>
<gene>
    <name evidence="9" type="ORF">RIMI_LOCUS20427482</name>
</gene>
<organism evidence="9 10">
    <name type="scientific">Ranitomeya imitator</name>
    <name type="common">mimic poison frog</name>
    <dbReference type="NCBI Taxonomy" id="111125"/>
    <lineage>
        <taxon>Eukaryota</taxon>
        <taxon>Metazoa</taxon>
        <taxon>Chordata</taxon>
        <taxon>Craniata</taxon>
        <taxon>Vertebrata</taxon>
        <taxon>Euteleostomi</taxon>
        <taxon>Amphibia</taxon>
        <taxon>Batrachia</taxon>
        <taxon>Anura</taxon>
        <taxon>Neobatrachia</taxon>
        <taxon>Hyloidea</taxon>
        <taxon>Dendrobatidae</taxon>
        <taxon>Dendrobatinae</taxon>
        <taxon>Ranitomeya</taxon>
    </lineage>
</organism>
<feature type="transmembrane region" description="Helical" evidence="8">
    <location>
        <begin position="41"/>
        <end position="62"/>
    </location>
</feature>
<comment type="subcellular location">
    <subcellularLocation>
        <location evidence="1">Endoplasmic reticulum membrane</location>
        <topology evidence="1">Multi-pass membrane protein</topology>
    </subcellularLocation>
</comment>
<name>A0ABN9MG21_9NEOB</name>
<comment type="caution">
    <text evidence="9">The sequence shown here is derived from an EMBL/GenBank/DDBJ whole genome shotgun (WGS) entry which is preliminary data.</text>
</comment>
<protein>
    <recommendedName>
        <fullName evidence="11">Phosphatidylinositol-glycan biosynthesis class F protein</fullName>
    </recommendedName>
</protein>
<keyword evidence="6 8" id="KW-1133">Transmembrane helix</keyword>
<evidence type="ECO:0000256" key="4">
    <source>
        <dbReference type="ARBA" id="ARBA00022692"/>
    </source>
</evidence>
<evidence type="ECO:0000256" key="7">
    <source>
        <dbReference type="ARBA" id="ARBA00023136"/>
    </source>
</evidence>
<keyword evidence="4 8" id="KW-0812">Transmembrane</keyword>
<dbReference type="InterPro" id="IPR009580">
    <property type="entry name" value="GPI_biosynthesis_protein_Pig-F"/>
</dbReference>
<keyword evidence="5" id="KW-0256">Endoplasmic reticulum</keyword>
<keyword evidence="10" id="KW-1185">Reference proteome</keyword>
<keyword evidence="7 8" id="KW-0472">Membrane</keyword>
<proteinExistence type="predicted"/>
<reference evidence="9" key="1">
    <citation type="submission" date="2023-07" db="EMBL/GenBank/DDBJ databases">
        <authorList>
            <person name="Stuckert A."/>
        </authorList>
    </citation>
    <scope>NUCLEOTIDE SEQUENCE</scope>
</reference>
<accession>A0ABN9MG21</accession>
<evidence type="ECO:0000256" key="6">
    <source>
        <dbReference type="ARBA" id="ARBA00022989"/>
    </source>
</evidence>
<dbReference type="Proteomes" id="UP001176940">
    <property type="component" value="Unassembled WGS sequence"/>
</dbReference>
<feature type="transmembrane region" description="Helical" evidence="8">
    <location>
        <begin position="112"/>
        <end position="131"/>
    </location>
</feature>